<name>A0A8F5BND6_SACSH</name>
<evidence type="ECO:0000313" key="1">
    <source>
        <dbReference type="EMBL" id="QXJ28461.1"/>
    </source>
</evidence>
<reference evidence="1" key="1">
    <citation type="journal article" date="2021" name="Environ. Microbiol.">
        <title>New insights into the diversity and evolution of the archaeal mobilome from three complete genomes of Saccharolobus shibatae.</title>
        <authorList>
            <person name="Medvedeva S."/>
            <person name="Brandt D."/>
            <person name="Cvirkaite-Krupovic V."/>
            <person name="Liu Y."/>
            <person name="Severinov K."/>
            <person name="Ishino S."/>
            <person name="Ishino Y."/>
            <person name="Prangishvili D."/>
            <person name="Kalinowski J."/>
            <person name="Krupovic M."/>
        </authorList>
    </citation>
    <scope>NUCLEOTIDE SEQUENCE</scope>
    <source>
        <strain evidence="1">B12</strain>
    </source>
</reference>
<evidence type="ECO:0000313" key="2">
    <source>
        <dbReference type="Proteomes" id="UP000694018"/>
    </source>
</evidence>
<organism evidence="1 2">
    <name type="scientific">Saccharolobus shibatae (strain ATCC 51178 / DSM 5389 / JCM 8931 / NBRC 15437 / B12)</name>
    <name type="common">Sulfolobus shibatae</name>
    <dbReference type="NCBI Taxonomy" id="523848"/>
    <lineage>
        <taxon>Archaea</taxon>
        <taxon>Thermoproteota</taxon>
        <taxon>Thermoprotei</taxon>
        <taxon>Sulfolobales</taxon>
        <taxon>Sulfolobaceae</taxon>
        <taxon>Saccharolobus</taxon>
    </lineage>
</organism>
<dbReference type="EMBL" id="CP077717">
    <property type="protein sequence ID" value="QXJ28461.1"/>
    <property type="molecule type" value="Genomic_DNA"/>
</dbReference>
<accession>A0A8F5BND6</accession>
<protein>
    <submittedName>
        <fullName evidence="1">Uncharacterized protein</fullName>
    </submittedName>
</protein>
<proteinExistence type="predicted"/>
<dbReference type="AlphaFoldDB" id="A0A8F5BND6"/>
<gene>
    <name evidence="1" type="ORF">J5U23_01330</name>
</gene>
<sequence length="158" mass="18939">MWKKFQLSLRQGKYKEAAKLLYQYMNCKVRRRFKGEFTKKRNRSYFGFKVFTLMSPTMLIHEIQVKLANFPDNKVGFFHSGYRVVDRDFVGKASTWLIGFPSFRRYVEFFGIFLKRYWRPYATEKDMVELFGYVIALIYNSSIYTSVLSRVPESQLAH</sequence>
<dbReference type="Proteomes" id="UP000694018">
    <property type="component" value="Chromosome"/>
</dbReference>
<dbReference type="KEGG" id="sshi:J5U23_01330"/>